<dbReference type="Proteomes" id="UP000193964">
    <property type="component" value="Unassembled WGS sequence"/>
</dbReference>
<reference evidence="2 3" key="1">
    <citation type="submission" date="2016-01" db="EMBL/GenBank/DDBJ databases">
        <title>The new phylogeny of the genus Mycobacterium.</title>
        <authorList>
            <person name="Tarcisio F."/>
            <person name="Conor M."/>
            <person name="Antonella G."/>
            <person name="Elisabetta G."/>
            <person name="Giulia F.S."/>
            <person name="Sara T."/>
            <person name="Anna F."/>
            <person name="Clotilde B."/>
            <person name="Roberto B."/>
            <person name="Veronica D.S."/>
            <person name="Fabio R."/>
            <person name="Monica P."/>
            <person name="Olivier J."/>
            <person name="Enrico T."/>
            <person name="Nicola S."/>
        </authorList>
    </citation>
    <scope>NUCLEOTIDE SEQUENCE [LARGE SCALE GENOMIC DNA]</scope>
    <source>
        <strain evidence="2 3">ATCC 700010</strain>
    </source>
</reference>
<dbReference type="InterPro" id="IPR039422">
    <property type="entry name" value="MarR/SlyA-like"/>
</dbReference>
<organism evidence="2 3">
    <name type="scientific">Mycolicibacterium wolinskyi</name>
    <dbReference type="NCBI Taxonomy" id="59750"/>
    <lineage>
        <taxon>Bacteria</taxon>
        <taxon>Bacillati</taxon>
        <taxon>Actinomycetota</taxon>
        <taxon>Actinomycetes</taxon>
        <taxon>Mycobacteriales</taxon>
        <taxon>Mycobacteriaceae</taxon>
        <taxon>Mycolicibacterium</taxon>
    </lineage>
</organism>
<dbReference type="EMBL" id="LQQA01000009">
    <property type="protein sequence ID" value="ORX16858.1"/>
    <property type="molecule type" value="Genomic_DNA"/>
</dbReference>
<gene>
    <name evidence="2" type="ORF">AWC31_18510</name>
</gene>
<dbReference type="PRINTS" id="PR00598">
    <property type="entry name" value="HTHMARR"/>
</dbReference>
<evidence type="ECO:0000313" key="2">
    <source>
        <dbReference type="EMBL" id="ORX16858.1"/>
    </source>
</evidence>
<evidence type="ECO:0000259" key="1">
    <source>
        <dbReference type="PROSITE" id="PS50995"/>
    </source>
</evidence>
<dbReference type="InterPro" id="IPR036390">
    <property type="entry name" value="WH_DNA-bd_sf"/>
</dbReference>
<dbReference type="Pfam" id="PF01047">
    <property type="entry name" value="MarR"/>
    <property type="match status" value="1"/>
</dbReference>
<protein>
    <recommendedName>
        <fullName evidence="1">HTH marR-type domain-containing protein</fullName>
    </recommendedName>
</protein>
<proteinExistence type="predicted"/>
<dbReference type="PANTHER" id="PTHR33164">
    <property type="entry name" value="TRANSCRIPTIONAL REGULATOR, MARR FAMILY"/>
    <property type="match status" value="1"/>
</dbReference>
<dbReference type="PANTHER" id="PTHR33164:SF43">
    <property type="entry name" value="HTH-TYPE TRANSCRIPTIONAL REPRESSOR YETL"/>
    <property type="match status" value="1"/>
</dbReference>
<dbReference type="SUPFAM" id="SSF46785">
    <property type="entry name" value="Winged helix' DNA-binding domain"/>
    <property type="match status" value="1"/>
</dbReference>
<dbReference type="AlphaFoldDB" id="A0A1X2FEW3"/>
<dbReference type="GO" id="GO:0006950">
    <property type="term" value="P:response to stress"/>
    <property type="evidence" value="ECO:0007669"/>
    <property type="project" value="TreeGrafter"/>
</dbReference>
<dbReference type="InterPro" id="IPR000835">
    <property type="entry name" value="HTH_MarR-typ"/>
</dbReference>
<dbReference type="OrthoDB" id="4463574at2"/>
<dbReference type="SMART" id="SM00347">
    <property type="entry name" value="HTH_MARR"/>
    <property type="match status" value="1"/>
</dbReference>
<name>A0A1X2FEW3_9MYCO</name>
<dbReference type="InterPro" id="IPR036388">
    <property type="entry name" value="WH-like_DNA-bd_sf"/>
</dbReference>
<comment type="caution">
    <text evidence="2">The sequence shown here is derived from an EMBL/GenBank/DDBJ whole genome shotgun (WGS) entry which is preliminary data.</text>
</comment>
<dbReference type="Gene3D" id="1.10.10.10">
    <property type="entry name" value="Winged helix-like DNA-binding domain superfamily/Winged helix DNA-binding domain"/>
    <property type="match status" value="1"/>
</dbReference>
<feature type="domain" description="HTH marR-type" evidence="1">
    <location>
        <begin position="8"/>
        <end position="140"/>
    </location>
</feature>
<dbReference type="PROSITE" id="PS50995">
    <property type="entry name" value="HTH_MARR_2"/>
    <property type="match status" value="1"/>
</dbReference>
<evidence type="ECO:0000313" key="3">
    <source>
        <dbReference type="Proteomes" id="UP000193964"/>
    </source>
</evidence>
<sequence>MSTRGEDGTDLGWALHAVVRRYRRLTDDLLSDLPGGPRGYQVLMTTQHGPPRSQLALAHYLGVDRTIMTYLLDDLEDAGLVTRTPAPNDRRTRHLELTKKGRTTLSRARRRLKAAEESLLAPLDPEQQQSLRTLLHHLARAELNAHNTHIRKS</sequence>
<accession>A0A1X2FEW3</accession>
<dbReference type="GO" id="GO:0003700">
    <property type="term" value="F:DNA-binding transcription factor activity"/>
    <property type="evidence" value="ECO:0007669"/>
    <property type="project" value="InterPro"/>
</dbReference>